<dbReference type="GO" id="GO:0003676">
    <property type="term" value="F:nucleic acid binding"/>
    <property type="evidence" value="ECO:0007669"/>
    <property type="project" value="InterPro"/>
</dbReference>
<dbReference type="SMART" id="SM00950">
    <property type="entry name" value="Piwi"/>
    <property type="match status" value="1"/>
</dbReference>
<proteinExistence type="predicted"/>
<dbReference type="InterPro" id="IPR032472">
    <property type="entry name" value="ArgoL2"/>
</dbReference>
<dbReference type="InterPro" id="IPR003165">
    <property type="entry name" value="Piwi"/>
</dbReference>
<dbReference type="Proteomes" id="UP000054248">
    <property type="component" value="Unassembled WGS sequence"/>
</dbReference>
<dbReference type="Pfam" id="PF02171">
    <property type="entry name" value="Piwi"/>
    <property type="match status" value="1"/>
</dbReference>
<organism evidence="2 3">
    <name type="scientific">Tulasnella calospora MUT 4182</name>
    <dbReference type="NCBI Taxonomy" id="1051891"/>
    <lineage>
        <taxon>Eukaryota</taxon>
        <taxon>Fungi</taxon>
        <taxon>Dikarya</taxon>
        <taxon>Basidiomycota</taxon>
        <taxon>Agaricomycotina</taxon>
        <taxon>Agaricomycetes</taxon>
        <taxon>Cantharellales</taxon>
        <taxon>Tulasnellaceae</taxon>
        <taxon>Tulasnella</taxon>
    </lineage>
</organism>
<evidence type="ECO:0000313" key="2">
    <source>
        <dbReference type="EMBL" id="KIO29145.1"/>
    </source>
</evidence>
<keyword evidence="3" id="KW-1185">Reference proteome</keyword>
<dbReference type="STRING" id="1051891.A0A0C3QDN6"/>
<dbReference type="PANTHER" id="PTHR22891">
    <property type="entry name" value="EUKARYOTIC TRANSLATION INITIATION FACTOR 2C"/>
    <property type="match status" value="1"/>
</dbReference>
<accession>A0A0C3QDN6</accession>
<dbReference type="EMBL" id="KN822986">
    <property type="protein sequence ID" value="KIO29145.1"/>
    <property type="molecule type" value="Genomic_DNA"/>
</dbReference>
<dbReference type="Gene3D" id="3.30.420.10">
    <property type="entry name" value="Ribonuclease H-like superfamily/Ribonuclease H"/>
    <property type="match status" value="1"/>
</dbReference>
<dbReference type="InterPro" id="IPR032473">
    <property type="entry name" value="Argonaute_Mid_dom"/>
</dbReference>
<reference evidence="2 3" key="1">
    <citation type="submission" date="2014-04" db="EMBL/GenBank/DDBJ databases">
        <authorList>
            <consortium name="DOE Joint Genome Institute"/>
            <person name="Kuo A."/>
            <person name="Girlanda M."/>
            <person name="Perotto S."/>
            <person name="Kohler A."/>
            <person name="Nagy L.G."/>
            <person name="Floudas D."/>
            <person name="Copeland A."/>
            <person name="Barry K.W."/>
            <person name="Cichocki N."/>
            <person name="Veneault-Fourrey C."/>
            <person name="LaButti K."/>
            <person name="Lindquist E.A."/>
            <person name="Lipzen A."/>
            <person name="Lundell T."/>
            <person name="Morin E."/>
            <person name="Murat C."/>
            <person name="Sun H."/>
            <person name="Tunlid A."/>
            <person name="Henrissat B."/>
            <person name="Grigoriev I.V."/>
            <person name="Hibbett D.S."/>
            <person name="Martin F."/>
            <person name="Nordberg H.P."/>
            <person name="Cantor M.N."/>
            <person name="Hua S.X."/>
        </authorList>
    </citation>
    <scope>NUCLEOTIDE SEQUENCE [LARGE SCALE GENOMIC DNA]</scope>
    <source>
        <strain evidence="2 3">MUT 4182</strain>
    </source>
</reference>
<dbReference type="HOGENOM" id="CLU_692976_0_0_1"/>
<dbReference type="InterPro" id="IPR036397">
    <property type="entry name" value="RNaseH_sf"/>
</dbReference>
<dbReference type="Pfam" id="PF16487">
    <property type="entry name" value="ArgoMid"/>
    <property type="match status" value="1"/>
</dbReference>
<dbReference type="PROSITE" id="PS50822">
    <property type="entry name" value="PIWI"/>
    <property type="match status" value="1"/>
</dbReference>
<dbReference type="Gene3D" id="2.170.260.10">
    <property type="entry name" value="paz domain"/>
    <property type="match status" value="1"/>
</dbReference>
<evidence type="ECO:0000259" key="1">
    <source>
        <dbReference type="PROSITE" id="PS50822"/>
    </source>
</evidence>
<dbReference type="SUPFAM" id="SSF53098">
    <property type="entry name" value="Ribonuclease H-like"/>
    <property type="match status" value="1"/>
</dbReference>
<evidence type="ECO:0000313" key="3">
    <source>
        <dbReference type="Proteomes" id="UP000054248"/>
    </source>
</evidence>
<gene>
    <name evidence="2" type="ORF">M407DRAFT_21715</name>
</gene>
<dbReference type="Pfam" id="PF16488">
    <property type="entry name" value="ArgoL2"/>
    <property type="match status" value="1"/>
</dbReference>
<dbReference type="InterPro" id="IPR012337">
    <property type="entry name" value="RNaseH-like_sf"/>
</dbReference>
<sequence>MTGHRLRYPNLICVQLSRTAWVPLERCEVVQGQFYRKTLTPDQTGHMIEFSRLRPDIRLQNIRNGLQVLGYSNSTCLQEFGITVDPNPMTIAGRMLPTPTLIYGKNTIIQPRNGQWNMKDKTLYKPAIVQGCAIIIYDGRFTPEAELHLKQSLFSVSRMLGIQGIPSDPPVLRKNATGGQYWNHLKELATMHKNVKGTMPNLIVVIMPDLASEDIYVRIKNAGDIKTGVATQCLKAGKCARGSEEYYANVCLKINAKLGGTNFILKPEIIPLLTDPTAPSIVMGASLTHPGPGQSIRPSHATVVGCVDSKNSKYIAVSRAQSCRLEMVKGMADMVADVLKKSIQYRKEMENNPNYVPQRVLFYRDGLSEAQLSECKNFEMPEIFSESPLFTFLISPQD</sequence>
<dbReference type="Gene3D" id="3.40.50.2300">
    <property type="match status" value="1"/>
</dbReference>
<dbReference type="OrthoDB" id="3265255at2759"/>
<dbReference type="AlphaFoldDB" id="A0A0C3QDN6"/>
<name>A0A0C3QDN6_9AGAM</name>
<protein>
    <recommendedName>
        <fullName evidence="1">Piwi domain-containing protein</fullName>
    </recommendedName>
</protein>
<dbReference type="InterPro" id="IPR036085">
    <property type="entry name" value="PAZ_dom_sf"/>
</dbReference>
<dbReference type="SUPFAM" id="SSF101690">
    <property type="entry name" value="PAZ domain"/>
    <property type="match status" value="1"/>
</dbReference>
<reference evidence="3" key="2">
    <citation type="submission" date="2015-01" db="EMBL/GenBank/DDBJ databases">
        <title>Evolutionary Origins and Diversification of the Mycorrhizal Mutualists.</title>
        <authorList>
            <consortium name="DOE Joint Genome Institute"/>
            <consortium name="Mycorrhizal Genomics Consortium"/>
            <person name="Kohler A."/>
            <person name="Kuo A."/>
            <person name="Nagy L.G."/>
            <person name="Floudas D."/>
            <person name="Copeland A."/>
            <person name="Barry K.W."/>
            <person name="Cichocki N."/>
            <person name="Veneault-Fourrey C."/>
            <person name="LaButti K."/>
            <person name="Lindquist E.A."/>
            <person name="Lipzen A."/>
            <person name="Lundell T."/>
            <person name="Morin E."/>
            <person name="Murat C."/>
            <person name="Riley R."/>
            <person name="Ohm R."/>
            <person name="Sun H."/>
            <person name="Tunlid A."/>
            <person name="Henrissat B."/>
            <person name="Grigoriev I.V."/>
            <person name="Hibbett D.S."/>
            <person name="Martin F."/>
        </authorList>
    </citation>
    <scope>NUCLEOTIDE SEQUENCE [LARGE SCALE GENOMIC DNA]</scope>
    <source>
        <strain evidence="3">MUT 4182</strain>
    </source>
</reference>
<feature type="domain" description="Piwi" evidence="1">
    <location>
        <begin position="202"/>
        <end position="383"/>
    </location>
</feature>